<keyword evidence="5 7" id="KW-0472">Membrane</keyword>
<organism evidence="8 9">
    <name type="scientific">Streptomyces fradiae ATCC 10745 = DSM 40063</name>
    <dbReference type="NCBI Taxonomy" id="1319510"/>
    <lineage>
        <taxon>Bacteria</taxon>
        <taxon>Bacillati</taxon>
        <taxon>Actinomycetota</taxon>
        <taxon>Actinomycetes</taxon>
        <taxon>Kitasatosporales</taxon>
        <taxon>Streptomycetaceae</taxon>
        <taxon>Streptomyces</taxon>
    </lineage>
</organism>
<evidence type="ECO:0000313" key="8">
    <source>
        <dbReference type="EMBL" id="KAF0649302.1"/>
    </source>
</evidence>
<gene>
    <name evidence="8" type="ORF">K701_14435</name>
</gene>
<feature type="transmembrane region" description="Helical" evidence="7">
    <location>
        <begin position="300"/>
        <end position="320"/>
    </location>
</feature>
<sequence length="388" mass="38644">MFTGFTGAFKHGRRGRGWCDRPVRWRGPLGPVPDLSGGPLGSVPERVRRARAPDRRKAAPVLGSHLAGLRGGLEAALLVGVLAAWWGAGRGGARAAGRRGVAVRGLWIGAAAAGLAALAVGWVFTYGTRELTPGALKVLGGVLSVAAAGCVTWAVLRPDGARAGAAGAAGFLVVAREGTATALFLWAAVSAARDEAGSAGPLGMVLLGLGVAALLGWGAHLGVRRLPEARLRAVAGGVLAVVTAGVLARGVRDLQDGGPLGGLLAGRAVDLGGAVAPDRWPGALLEGVFNVSPEPTVLQVAVWALYLVPALALALAPVGFGRSVPVGVEEQKRTDARAGAGGGAGPDAGPGGPRSAGGRRGGGGADTDGERLRDGPRRAGGRADGDPR</sequence>
<feature type="compositionally biased region" description="Gly residues" evidence="6">
    <location>
        <begin position="339"/>
        <end position="366"/>
    </location>
</feature>
<evidence type="ECO:0000256" key="3">
    <source>
        <dbReference type="ARBA" id="ARBA00022692"/>
    </source>
</evidence>
<comment type="similarity">
    <text evidence="2">Belongs to the oxidase-dependent Fe transporter (OFeT) (TC 9.A.10.1) family.</text>
</comment>
<feature type="transmembrane region" description="Helical" evidence="7">
    <location>
        <begin position="71"/>
        <end position="89"/>
    </location>
</feature>
<protein>
    <recommendedName>
        <fullName evidence="10">Ferrous iron permease EfeU</fullName>
    </recommendedName>
</protein>
<evidence type="ECO:0000256" key="2">
    <source>
        <dbReference type="ARBA" id="ARBA00008333"/>
    </source>
</evidence>
<feature type="transmembrane region" description="Helical" evidence="7">
    <location>
        <begin position="136"/>
        <end position="156"/>
    </location>
</feature>
<dbReference type="PANTHER" id="PTHR31632:SF2">
    <property type="entry name" value="PLASMA MEMBRANE IRON PERMEASE"/>
    <property type="match status" value="1"/>
</dbReference>
<dbReference type="PANTHER" id="PTHR31632">
    <property type="entry name" value="IRON TRANSPORTER FTH1"/>
    <property type="match status" value="1"/>
</dbReference>
<feature type="transmembrane region" description="Helical" evidence="7">
    <location>
        <begin position="201"/>
        <end position="219"/>
    </location>
</feature>
<evidence type="ECO:0000256" key="1">
    <source>
        <dbReference type="ARBA" id="ARBA00004141"/>
    </source>
</evidence>
<evidence type="ECO:0000256" key="6">
    <source>
        <dbReference type="SAM" id="MobiDB-lite"/>
    </source>
</evidence>
<feature type="region of interest" description="Disordered" evidence="6">
    <location>
        <begin position="334"/>
        <end position="388"/>
    </location>
</feature>
<dbReference type="InterPro" id="IPR004923">
    <property type="entry name" value="FTR1/Fip1/EfeU"/>
</dbReference>
<dbReference type="Pfam" id="PF03239">
    <property type="entry name" value="FTR1"/>
    <property type="match status" value="2"/>
</dbReference>
<dbReference type="EMBL" id="ASYR01000016">
    <property type="protein sequence ID" value="KAF0649302.1"/>
    <property type="molecule type" value="Genomic_DNA"/>
</dbReference>
<feature type="transmembrane region" description="Helical" evidence="7">
    <location>
        <begin position="101"/>
        <end position="124"/>
    </location>
</feature>
<feature type="transmembrane region" description="Helical" evidence="7">
    <location>
        <begin position="231"/>
        <end position="251"/>
    </location>
</feature>
<evidence type="ECO:0000313" key="9">
    <source>
        <dbReference type="Proteomes" id="UP000731519"/>
    </source>
</evidence>
<keyword evidence="4 7" id="KW-1133">Transmembrane helix</keyword>
<reference evidence="8 9" key="1">
    <citation type="submission" date="2013-05" db="EMBL/GenBank/DDBJ databases">
        <title>Genome Sequence of Streptomyces fradiae.</title>
        <authorList>
            <person name="Kirby R."/>
        </authorList>
    </citation>
    <scope>NUCLEOTIDE SEQUENCE [LARGE SCALE GENOMIC DNA]</scope>
    <source>
        <strain evidence="8 9">ATCC 10745</strain>
    </source>
</reference>
<name>A0ABQ6XUD2_STRFR</name>
<dbReference type="Proteomes" id="UP000731519">
    <property type="component" value="Unassembled WGS sequence"/>
</dbReference>
<evidence type="ECO:0008006" key="10">
    <source>
        <dbReference type="Google" id="ProtNLM"/>
    </source>
</evidence>
<evidence type="ECO:0000256" key="4">
    <source>
        <dbReference type="ARBA" id="ARBA00022989"/>
    </source>
</evidence>
<evidence type="ECO:0000256" key="7">
    <source>
        <dbReference type="SAM" id="Phobius"/>
    </source>
</evidence>
<proteinExistence type="inferred from homology"/>
<feature type="transmembrane region" description="Helical" evidence="7">
    <location>
        <begin position="168"/>
        <end position="189"/>
    </location>
</feature>
<evidence type="ECO:0000256" key="5">
    <source>
        <dbReference type="ARBA" id="ARBA00023136"/>
    </source>
</evidence>
<keyword evidence="3 7" id="KW-0812">Transmembrane</keyword>
<comment type="subcellular location">
    <subcellularLocation>
        <location evidence="1">Membrane</location>
        <topology evidence="1">Multi-pass membrane protein</topology>
    </subcellularLocation>
</comment>
<keyword evidence="9" id="KW-1185">Reference proteome</keyword>
<accession>A0ABQ6XUD2</accession>
<comment type="caution">
    <text evidence="8">The sequence shown here is derived from an EMBL/GenBank/DDBJ whole genome shotgun (WGS) entry which is preliminary data.</text>
</comment>
<feature type="compositionally biased region" description="Basic and acidic residues" evidence="6">
    <location>
        <begin position="368"/>
        <end position="388"/>
    </location>
</feature>